<evidence type="ECO:0000313" key="1">
    <source>
        <dbReference type="EMBL" id="SEM52925.1"/>
    </source>
</evidence>
<reference evidence="2" key="1">
    <citation type="submission" date="2016-10" db="EMBL/GenBank/DDBJ databases">
        <authorList>
            <person name="Varghese N."/>
            <person name="Submissions S."/>
        </authorList>
    </citation>
    <scope>NUCLEOTIDE SEQUENCE [LARGE SCALE GENOMIC DNA]</scope>
    <source>
        <strain evidence="2">S6-262</strain>
    </source>
</reference>
<proteinExistence type="predicted"/>
<dbReference type="Pfam" id="PF22284">
    <property type="entry name" value="DUF6961"/>
    <property type="match status" value="1"/>
</dbReference>
<accession>A0A1H7Z3T6</accession>
<keyword evidence="2" id="KW-1185">Reference proteome</keyword>
<dbReference type="EMBL" id="FOCF01000001">
    <property type="protein sequence ID" value="SEM52925.1"/>
    <property type="molecule type" value="Genomic_DNA"/>
</dbReference>
<organism evidence="1 2">
    <name type="scientific">Sphingomonas gellani</name>
    <dbReference type="NCBI Taxonomy" id="1166340"/>
    <lineage>
        <taxon>Bacteria</taxon>
        <taxon>Pseudomonadati</taxon>
        <taxon>Pseudomonadota</taxon>
        <taxon>Alphaproteobacteria</taxon>
        <taxon>Sphingomonadales</taxon>
        <taxon>Sphingomonadaceae</taxon>
        <taxon>Sphingomonas</taxon>
    </lineage>
</organism>
<evidence type="ECO:0000313" key="2">
    <source>
        <dbReference type="Proteomes" id="UP000199206"/>
    </source>
</evidence>
<dbReference type="InterPro" id="IPR054234">
    <property type="entry name" value="DUF6961"/>
</dbReference>
<name>A0A1H7Z3T6_9SPHN</name>
<dbReference type="STRING" id="1166340.SAMN05192583_0525"/>
<dbReference type="Proteomes" id="UP000199206">
    <property type="component" value="Unassembled WGS sequence"/>
</dbReference>
<gene>
    <name evidence="1" type="ORF">SAMN05192583_0525</name>
</gene>
<sequence>MFTPEQERWAEALAIYRMHGDRAAVWIAARVASLALAGDSAGVERFRQIAAKLDQLIRPGSVQ</sequence>
<protein>
    <submittedName>
        <fullName evidence="1">Uncharacterized protein</fullName>
    </submittedName>
</protein>
<dbReference type="OrthoDB" id="7363783at2"/>
<dbReference type="AlphaFoldDB" id="A0A1H7Z3T6"/>